<evidence type="ECO:0000256" key="3">
    <source>
        <dbReference type="ARBA" id="ARBA00022679"/>
    </source>
</evidence>
<dbReference type="Pfam" id="PF13445">
    <property type="entry name" value="zf-RING_UBOX"/>
    <property type="match status" value="1"/>
</dbReference>
<evidence type="ECO:0000256" key="7">
    <source>
        <dbReference type="ARBA" id="ARBA00022786"/>
    </source>
</evidence>
<feature type="domain" description="RING-type" evidence="10">
    <location>
        <begin position="115"/>
        <end position="161"/>
    </location>
</feature>
<dbReference type="GO" id="GO:0008270">
    <property type="term" value="F:zinc ion binding"/>
    <property type="evidence" value="ECO:0007669"/>
    <property type="project" value="UniProtKB-KW"/>
</dbReference>
<dbReference type="PROSITE" id="PS00518">
    <property type="entry name" value="ZF_RING_1"/>
    <property type="match status" value="1"/>
</dbReference>
<dbReference type="EC" id="2.3.2.31" evidence="2"/>
<name>A0A9P6EUH5_9AGAR</name>
<evidence type="ECO:0000313" key="12">
    <source>
        <dbReference type="EMBL" id="KAF9535195.1"/>
    </source>
</evidence>
<dbReference type="Gene3D" id="1.20.120.1750">
    <property type="match status" value="1"/>
</dbReference>
<dbReference type="InterPro" id="IPR002867">
    <property type="entry name" value="IBR_dom"/>
</dbReference>
<reference evidence="12" key="1">
    <citation type="submission" date="2020-11" db="EMBL/GenBank/DDBJ databases">
        <authorList>
            <consortium name="DOE Joint Genome Institute"/>
            <person name="Ahrendt S."/>
            <person name="Riley R."/>
            <person name="Andreopoulos W."/>
            <person name="Labutti K."/>
            <person name="Pangilinan J."/>
            <person name="Ruiz-Duenas F.J."/>
            <person name="Barrasa J.M."/>
            <person name="Sanchez-Garcia M."/>
            <person name="Camarero S."/>
            <person name="Miyauchi S."/>
            <person name="Serrano A."/>
            <person name="Linde D."/>
            <person name="Babiker R."/>
            <person name="Drula E."/>
            <person name="Ayuso-Fernandez I."/>
            <person name="Pacheco R."/>
            <person name="Padilla G."/>
            <person name="Ferreira P."/>
            <person name="Barriuso J."/>
            <person name="Kellner H."/>
            <person name="Castanera R."/>
            <person name="Alfaro M."/>
            <person name="Ramirez L."/>
            <person name="Pisabarro A.G."/>
            <person name="Kuo A."/>
            <person name="Tritt A."/>
            <person name="Lipzen A."/>
            <person name="He G."/>
            <person name="Yan M."/>
            <person name="Ng V."/>
            <person name="Cullen D."/>
            <person name="Martin F."/>
            <person name="Rosso M.-N."/>
            <person name="Henrissat B."/>
            <person name="Hibbett D."/>
            <person name="Martinez A.T."/>
            <person name="Grigoriev I.V."/>
        </authorList>
    </citation>
    <scope>NUCLEOTIDE SEQUENCE</scope>
    <source>
        <strain evidence="12">CBS 506.95</strain>
    </source>
</reference>
<keyword evidence="4" id="KW-0479">Metal-binding</keyword>
<protein>
    <recommendedName>
        <fullName evidence="2">RBR-type E3 ubiquitin transferase</fullName>
        <ecNumber evidence="2">2.3.2.31</ecNumber>
    </recommendedName>
</protein>
<dbReference type="PROSITE" id="PS51873">
    <property type="entry name" value="TRIAD"/>
    <property type="match status" value="1"/>
</dbReference>
<feature type="domain" description="RING-type" evidence="11">
    <location>
        <begin position="111"/>
        <end position="332"/>
    </location>
</feature>
<dbReference type="InterPro" id="IPR001841">
    <property type="entry name" value="Znf_RING"/>
</dbReference>
<keyword evidence="3" id="KW-0808">Transferase</keyword>
<sequence length="347" mass="37978">MLPMSTAQDTFTELVEGAAPTHHRLDGPSPKAQEVLKRVLKNDILLGRRWLNGNASTSALQIHCEDAMSGLSSSGRTNIHGTTPNTESIDHPLPVTLSVSHLTADVLDGSREPSCPICFELVSYGTGVTVDSCGHIFCKPCLSTYVSGKLQQKDWPIVCPMYTHAMPVDELRQATIESLELSEKDFQNLTEAQLSQLAVTINCPACKNTMQVDRADYSREKRITCPVTTCGFQWCKACGADLAQSSSCSRYGLNLGNRHRCQDSWHKTVGENGWRPCPGCGVVVEKSAGCDHITCRGPGCKVHFCWRCGQLIIDTAKGGDVSTAVAKHNPCRRRSYRHSAPWKCSIQ</sequence>
<proteinExistence type="predicted"/>
<dbReference type="AlphaFoldDB" id="A0A9P6EUH5"/>
<evidence type="ECO:0000259" key="11">
    <source>
        <dbReference type="PROSITE" id="PS51873"/>
    </source>
</evidence>
<comment type="catalytic activity">
    <reaction evidence="1">
        <text>[E2 ubiquitin-conjugating enzyme]-S-ubiquitinyl-L-cysteine + [acceptor protein]-L-lysine = [E2 ubiquitin-conjugating enzyme]-L-cysteine + [acceptor protein]-N(6)-ubiquitinyl-L-lysine.</text>
        <dbReference type="EC" id="2.3.2.31"/>
    </reaction>
</comment>
<evidence type="ECO:0000313" key="13">
    <source>
        <dbReference type="Proteomes" id="UP000807306"/>
    </source>
</evidence>
<evidence type="ECO:0000256" key="5">
    <source>
        <dbReference type="ARBA" id="ARBA00022737"/>
    </source>
</evidence>
<evidence type="ECO:0000256" key="1">
    <source>
        <dbReference type="ARBA" id="ARBA00001798"/>
    </source>
</evidence>
<keyword evidence="13" id="KW-1185">Reference proteome</keyword>
<dbReference type="CDD" id="cd22584">
    <property type="entry name" value="Rcat_RBR_unk"/>
    <property type="match status" value="1"/>
</dbReference>
<keyword evidence="6 9" id="KW-0863">Zinc-finger</keyword>
<dbReference type="Proteomes" id="UP000807306">
    <property type="component" value="Unassembled WGS sequence"/>
</dbReference>
<evidence type="ECO:0000256" key="8">
    <source>
        <dbReference type="ARBA" id="ARBA00022833"/>
    </source>
</evidence>
<evidence type="ECO:0000259" key="10">
    <source>
        <dbReference type="PROSITE" id="PS50089"/>
    </source>
</evidence>
<dbReference type="OrthoDB" id="1431934at2759"/>
<evidence type="ECO:0000256" key="4">
    <source>
        <dbReference type="ARBA" id="ARBA00022723"/>
    </source>
</evidence>
<gene>
    <name evidence="12" type="ORF">CPB83DRAFT_843643</name>
</gene>
<dbReference type="EMBL" id="MU157825">
    <property type="protein sequence ID" value="KAF9535195.1"/>
    <property type="molecule type" value="Genomic_DNA"/>
</dbReference>
<dbReference type="InterPro" id="IPR031127">
    <property type="entry name" value="E3_UB_ligase_RBR"/>
</dbReference>
<dbReference type="InterPro" id="IPR013083">
    <property type="entry name" value="Znf_RING/FYVE/PHD"/>
</dbReference>
<keyword evidence="5" id="KW-0677">Repeat</keyword>
<dbReference type="Pfam" id="PF22191">
    <property type="entry name" value="IBR_1"/>
    <property type="match status" value="1"/>
</dbReference>
<dbReference type="PROSITE" id="PS50089">
    <property type="entry name" value="ZF_RING_2"/>
    <property type="match status" value="1"/>
</dbReference>
<dbReference type="Gene3D" id="3.30.40.10">
    <property type="entry name" value="Zinc/RING finger domain, C3HC4 (zinc finger)"/>
    <property type="match status" value="1"/>
</dbReference>
<keyword evidence="7" id="KW-0833">Ubl conjugation pathway</keyword>
<dbReference type="GO" id="GO:0016567">
    <property type="term" value="P:protein ubiquitination"/>
    <property type="evidence" value="ECO:0007669"/>
    <property type="project" value="InterPro"/>
</dbReference>
<dbReference type="SMART" id="SM00647">
    <property type="entry name" value="IBR"/>
    <property type="match status" value="2"/>
</dbReference>
<dbReference type="PANTHER" id="PTHR11685">
    <property type="entry name" value="RBR FAMILY RING FINGER AND IBR DOMAIN-CONTAINING"/>
    <property type="match status" value="1"/>
</dbReference>
<dbReference type="GO" id="GO:0061630">
    <property type="term" value="F:ubiquitin protein ligase activity"/>
    <property type="evidence" value="ECO:0007669"/>
    <property type="project" value="UniProtKB-EC"/>
</dbReference>
<accession>A0A9P6EUH5</accession>
<dbReference type="SUPFAM" id="SSF57850">
    <property type="entry name" value="RING/U-box"/>
    <property type="match status" value="3"/>
</dbReference>
<dbReference type="InterPro" id="IPR027370">
    <property type="entry name" value="Znf-RING_euk"/>
</dbReference>
<keyword evidence="8" id="KW-0862">Zinc</keyword>
<dbReference type="InterPro" id="IPR017907">
    <property type="entry name" value="Znf_RING_CS"/>
</dbReference>
<comment type="caution">
    <text evidence="12">The sequence shown here is derived from an EMBL/GenBank/DDBJ whole genome shotgun (WGS) entry which is preliminary data.</text>
</comment>
<evidence type="ECO:0000256" key="2">
    <source>
        <dbReference type="ARBA" id="ARBA00012251"/>
    </source>
</evidence>
<organism evidence="12 13">
    <name type="scientific">Crepidotus variabilis</name>
    <dbReference type="NCBI Taxonomy" id="179855"/>
    <lineage>
        <taxon>Eukaryota</taxon>
        <taxon>Fungi</taxon>
        <taxon>Dikarya</taxon>
        <taxon>Basidiomycota</taxon>
        <taxon>Agaricomycotina</taxon>
        <taxon>Agaricomycetes</taxon>
        <taxon>Agaricomycetidae</taxon>
        <taxon>Agaricales</taxon>
        <taxon>Agaricineae</taxon>
        <taxon>Crepidotaceae</taxon>
        <taxon>Crepidotus</taxon>
    </lineage>
</organism>
<evidence type="ECO:0000256" key="6">
    <source>
        <dbReference type="ARBA" id="ARBA00022771"/>
    </source>
</evidence>
<dbReference type="InterPro" id="IPR044066">
    <property type="entry name" value="TRIAD_supradom"/>
</dbReference>
<evidence type="ECO:0000256" key="9">
    <source>
        <dbReference type="PROSITE-ProRule" id="PRU00175"/>
    </source>
</evidence>
<dbReference type="SMART" id="SM00184">
    <property type="entry name" value="RING"/>
    <property type="match status" value="2"/>
</dbReference>